<feature type="compositionally biased region" description="Polar residues" evidence="1">
    <location>
        <begin position="11"/>
        <end position="28"/>
    </location>
</feature>
<dbReference type="EnsemblMetazoa" id="CapteT222100">
    <property type="protein sequence ID" value="CapteP222100"/>
    <property type="gene ID" value="CapteG222100"/>
</dbReference>
<dbReference type="PANTHER" id="PTHR16311:SF3">
    <property type="entry name" value="THROMBOSPONDIN TYPE-1 DOMAIN-CONTAINING PROTEIN 1"/>
    <property type="match status" value="1"/>
</dbReference>
<feature type="compositionally biased region" description="Basic residues" evidence="1">
    <location>
        <begin position="375"/>
        <end position="390"/>
    </location>
</feature>
<feature type="region of interest" description="Disordered" evidence="1">
    <location>
        <begin position="1"/>
        <end position="50"/>
    </location>
</feature>
<dbReference type="GO" id="GO:0071944">
    <property type="term" value="C:cell periphery"/>
    <property type="evidence" value="ECO:0007669"/>
    <property type="project" value="TreeGrafter"/>
</dbReference>
<sequence length="518" mass="58151">MNKRHLLPAVLSSTPQTEQSTVTQSRDQGITEGRNEPSKEDNDDDDNEEEEFAHIFGETSASSKDEIDVDELSWMGWEYDGKIWMWVGRTRKERVDLGGWGWAKHVWMSHEVTDGPKHCYDPSKECEDEVKASTWGEWGEFSKCSVTCGSGVRMRHRKCPVPGRCYGDANDEQTCFKRKCPNDKADRPHNDDVNDDNDCQEDQGENVPVDDDKTAAIDDDVVDDQMDDDAPDDLPEDDIDADDNEANDDFQQDQDTHRDHSYSGDDAHNDASAGEGPEVEDAEIDPEEQQQTQHEDAEHEDDDQQQQQDEDGDDRFEDGSGADDARAESGPDVSADDMDDDDDKDGKKKQQHEKNDDDDEEEEEEDKDEEEERKSRRRRKKKKKKKKKKLKENGESSSSSSSDSSGSWSVESRSSSSSGEVPHRPHLLEVPVIRPRAASFGAMSSPNADIDDDIPSSPDEMNGTGFRIGLQGPWQYSGEARFEDQYSIADQYAMPVASPGKLSPSPTATTPSPEPHEH</sequence>
<proteinExistence type="predicted"/>
<dbReference type="PANTHER" id="PTHR16311">
    <property type="entry name" value="THROMBOSPONDIN TYPE I DOMAIN-CONTAINING 1"/>
    <property type="match status" value="1"/>
</dbReference>
<feature type="region of interest" description="Disordered" evidence="1">
    <location>
        <begin position="495"/>
        <end position="518"/>
    </location>
</feature>
<dbReference type="Proteomes" id="UP000014760">
    <property type="component" value="Unassembled WGS sequence"/>
</dbReference>
<feature type="compositionally biased region" description="Basic and acidic residues" evidence="1">
    <location>
        <begin position="344"/>
        <end position="355"/>
    </location>
</feature>
<feature type="compositionally biased region" description="Acidic residues" evidence="1">
    <location>
        <begin position="41"/>
        <end position="50"/>
    </location>
</feature>
<feature type="compositionally biased region" description="Acidic residues" evidence="1">
    <location>
        <begin position="193"/>
        <end position="204"/>
    </location>
</feature>
<feature type="compositionally biased region" description="Low complexity" evidence="1">
    <location>
        <begin position="395"/>
        <end position="418"/>
    </location>
</feature>
<gene>
    <name evidence="2" type="ORF">CAPTEDRAFT_222100</name>
</gene>
<dbReference type="Gene3D" id="2.20.100.10">
    <property type="entry name" value="Thrombospondin type-1 (TSP1) repeat"/>
    <property type="match status" value="1"/>
</dbReference>
<evidence type="ECO:0000256" key="1">
    <source>
        <dbReference type="SAM" id="MobiDB-lite"/>
    </source>
</evidence>
<dbReference type="SUPFAM" id="SSF82895">
    <property type="entry name" value="TSP-1 type 1 repeat"/>
    <property type="match status" value="1"/>
</dbReference>
<name>R7V5Q1_CAPTE</name>
<dbReference type="OMA" id="ESCESKM"/>
<dbReference type="STRING" id="283909.R7V5Q1"/>
<dbReference type="EMBL" id="AMQN01005030">
    <property type="status" value="NOT_ANNOTATED_CDS"/>
    <property type="molecule type" value="Genomic_DNA"/>
</dbReference>
<dbReference type="Pfam" id="PF00090">
    <property type="entry name" value="TSP_1"/>
    <property type="match status" value="1"/>
</dbReference>
<feature type="compositionally biased region" description="Acidic residues" evidence="1">
    <location>
        <begin position="298"/>
        <end position="316"/>
    </location>
</feature>
<feature type="compositionally biased region" description="Acidic residues" evidence="1">
    <location>
        <begin position="217"/>
        <end position="252"/>
    </location>
</feature>
<evidence type="ECO:0000313" key="2">
    <source>
        <dbReference type="EMBL" id="ELU13802.1"/>
    </source>
</evidence>
<feature type="region of interest" description="Disordered" evidence="1">
    <location>
        <begin position="179"/>
        <end position="468"/>
    </location>
</feature>
<keyword evidence="4" id="KW-1185">Reference proteome</keyword>
<protein>
    <recommendedName>
        <fullName evidence="5">C-type lectin domain-containing protein</fullName>
    </recommendedName>
</protein>
<evidence type="ECO:0000313" key="3">
    <source>
        <dbReference type="EnsemblMetazoa" id="CapteP222100"/>
    </source>
</evidence>
<dbReference type="EMBL" id="KB295002">
    <property type="protein sequence ID" value="ELU13802.1"/>
    <property type="molecule type" value="Genomic_DNA"/>
</dbReference>
<dbReference type="InterPro" id="IPR036383">
    <property type="entry name" value="TSP1_rpt_sf"/>
</dbReference>
<reference evidence="2 4" key="2">
    <citation type="journal article" date="2013" name="Nature">
        <title>Insights into bilaterian evolution from three spiralian genomes.</title>
        <authorList>
            <person name="Simakov O."/>
            <person name="Marletaz F."/>
            <person name="Cho S.J."/>
            <person name="Edsinger-Gonzales E."/>
            <person name="Havlak P."/>
            <person name="Hellsten U."/>
            <person name="Kuo D.H."/>
            <person name="Larsson T."/>
            <person name="Lv J."/>
            <person name="Arendt D."/>
            <person name="Savage R."/>
            <person name="Osoegawa K."/>
            <person name="de Jong P."/>
            <person name="Grimwood J."/>
            <person name="Chapman J.A."/>
            <person name="Shapiro H."/>
            <person name="Aerts A."/>
            <person name="Otillar R.P."/>
            <person name="Terry A.Y."/>
            <person name="Boore J.L."/>
            <person name="Grigoriev I.V."/>
            <person name="Lindberg D.R."/>
            <person name="Seaver E.C."/>
            <person name="Weisblat D.A."/>
            <person name="Putnam N.H."/>
            <person name="Rokhsar D.S."/>
        </authorList>
    </citation>
    <scope>NUCLEOTIDE SEQUENCE</scope>
    <source>
        <strain evidence="2 4">I ESC-2004</strain>
    </source>
</reference>
<organism evidence="2">
    <name type="scientific">Capitella teleta</name>
    <name type="common">Polychaete worm</name>
    <dbReference type="NCBI Taxonomy" id="283909"/>
    <lineage>
        <taxon>Eukaryota</taxon>
        <taxon>Metazoa</taxon>
        <taxon>Spiralia</taxon>
        <taxon>Lophotrochozoa</taxon>
        <taxon>Annelida</taxon>
        <taxon>Polychaeta</taxon>
        <taxon>Sedentaria</taxon>
        <taxon>Scolecida</taxon>
        <taxon>Capitellidae</taxon>
        <taxon>Capitella</taxon>
    </lineage>
</organism>
<feature type="compositionally biased region" description="Basic and acidic residues" evidence="1">
    <location>
        <begin position="254"/>
        <end position="269"/>
    </location>
</feature>
<dbReference type="InterPro" id="IPR038877">
    <property type="entry name" value="THSD1"/>
</dbReference>
<reference evidence="3" key="3">
    <citation type="submission" date="2015-06" db="UniProtKB">
        <authorList>
            <consortium name="EnsemblMetazoa"/>
        </authorList>
    </citation>
    <scope>IDENTIFICATION</scope>
</reference>
<dbReference type="PROSITE" id="PS50092">
    <property type="entry name" value="TSP1"/>
    <property type="match status" value="1"/>
</dbReference>
<feature type="compositionally biased region" description="Basic and acidic residues" evidence="1">
    <location>
        <begin position="180"/>
        <end position="192"/>
    </location>
</feature>
<dbReference type="InterPro" id="IPR000884">
    <property type="entry name" value="TSP1_rpt"/>
</dbReference>
<evidence type="ECO:0008006" key="5">
    <source>
        <dbReference type="Google" id="ProtNLM"/>
    </source>
</evidence>
<dbReference type="SMART" id="SM00209">
    <property type="entry name" value="TSP1"/>
    <property type="match status" value="1"/>
</dbReference>
<accession>R7V5Q1</accession>
<dbReference type="AlphaFoldDB" id="R7V5Q1"/>
<dbReference type="OrthoDB" id="10050940at2759"/>
<feature type="compositionally biased region" description="Acidic residues" evidence="1">
    <location>
        <begin position="334"/>
        <end position="343"/>
    </location>
</feature>
<reference evidence="4" key="1">
    <citation type="submission" date="2012-12" db="EMBL/GenBank/DDBJ databases">
        <authorList>
            <person name="Hellsten U."/>
            <person name="Grimwood J."/>
            <person name="Chapman J.A."/>
            <person name="Shapiro H."/>
            <person name="Aerts A."/>
            <person name="Otillar R.P."/>
            <person name="Terry A.Y."/>
            <person name="Boore J.L."/>
            <person name="Simakov O."/>
            <person name="Marletaz F."/>
            <person name="Cho S.-J."/>
            <person name="Edsinger-Gonzales E."/>
            <person name="Havlak P."/>
            <person name="Kuo D.-H."/>
            <person name="Larsson T."/>
            <person name="Lv J."/>
            <person name="Arendt D."/>
            <person name="Savage R."/>
            <person name="Osoegawa K."/>
            <person name="de Jong P."/>
            <person name="Lindberg D.R."/>
            <person name="Seaver E.C."/>
            <person name="Weisblat D.A."/>
            <person name="Putnam N.H."/>
            <person name="Grigoriev I.V."/>
            <person name="Rokhsar D.S."/>
        </authorList>
    </citation>
    <scope>NUCLEOTIDE SEQUENCE</scope>
    <source>
        <strain evidence="4">I ESC-2004</strain>
    </source>
</reference>
<feature type="compositionally biased region" description="Acidic residues" evidence="1">
    <location>
        <begin position="277"/>
        <end position="288"/>
    </location>
</feature>
<evidence type="ECO:0000313" key="4">
    <source>
        <dbReference type="Proteomes" id="UP000014760"/>
    </source>
</evidence>
<feature type="compositionally biased region" description="Acidic residues" evidence="1">
    <location>
        <begin position="356"/>
        <end position="371"/>
    </location>
</feature>
<dbReference type="HOGENOM" id="CLU_526044_0_0_1"/>